<proteinExistence type="predicted"/>
<keyword evidence="1" id="KW-0472">Membrane</keyword>
<feature type="transmembrane region" description="Helical" evidence="1">
    <location>
        <begin position="68"/>
        <end position="89"/>
    </location>
</feature>
<sequence>MVAATQANQGRFFGIQFGDFGLFPMILLSFSLGFLAFFATCFVAIFSILIYNSAGHHNINFADSYRYIALPVGLTVLAVSLIVLLGFWLRRKLSGN</sequence>
<accession>A0A7G8BG90</accession>
<feature type="transmembrane region" description="Helical" evidence="1">
    <location>
        <begin position="21"/>
        <end position="48"/>
    </location>
</feature>
<evidence type="ECO:0000313" key="2">
    <source>
        <dbReference type="EMBL" id="QNI31560.1"/>
    </source>
</evidence>
<evidence type="ECO:0000313" key="3">
    <source>
        <dbReference type="Proteomes" id="UP000515312"/>
    </source>
</evidence>
<dbReference type="EMBL" id="CP060394">
    <property type="protein sequence ID" value="QNI31560.1"/>
    <property type="molecule type" value="Genomic_DNA"/>
</dbReference>
<name>A0A7G8BG90_9BACT</name>
<dbReference type="Proteomes" id="UP000515312">
    <property type="component" value="Chromosome"/>
</dbReference>
<protein>
    <submittedName>
        <fullName evidence="2">Uncharacterized protein</fullName>
    </submittedName>
</protein>
<organism evidence="2 3">
    <name type="scientific">Alloacidobacterium dinghuense</name>
    <dbReference type="NCBI Taxonomy" id="2763107"/>
    <lineage>
        <taxon>Bacteria</taxon>
        <taxon>Pseudomonadati</taxon>
        <taxon>Acidobacteriota</taxon>
        <taxon>Terriglobia</taxon>
        <taxon>Terriglobales</taxon>
        <taxon>Acidobacteriaceae</taxon>
        <taxon>Alloacidobacterium</taxon>
    </lineage>
</organism>
<keyword evidence="3" id="KW-1185">Reference proteome</keyword>
<dbReference type="KEGG" id="adin:H7849_21190"/>
<dbReference type="AlphaFoldDB" id="A0A7G8BG90"/>
<reference evidence="2 3" key="1">
    <citation type="submission" date="2020-08" db="EMBL/GenBank/DDBJ databases">
        <title>Edaphobacter telluris sp. nov. and Acidobacterium dinghuensis sp. nov., two acidobacteria isolated from forest soil.</title>
        <authorList>
            <person name="Fu J."/>
            <person name="Qiu L."/>
        </authorList>
    </citation>
    <scope>NUCLEOTIDE SEQUENCE [LARGE SCALE GENOMIC DNA]</scope>
    <source>
        <strain evidence="2">4Y35</strain>
    </source>
</reference>
<keyword evidence="1" id="KW-0812">Transmembrane</keyword>
<dbReference type="RefSeq" id="WP_186742303.1">
    <property type="nucleotide sequence ID" value="NZ_CP060394.1"/>
</dbReference>
<evidence type="ECO:0000256" key="1">
    <source>
        <dbReference type="SAM" id="Phobius"/>
    </source>
</evidence>
<gene>
    <name evidence="2" type="ORF">H7849_21190</name>
</gene>
<keyword evidence="1" id="KW-1133">Transmembrane helix</keyword>